<organism evidence="2 3">
    <name type="scientific">Anopheles farauti</name>
    <dbReference type="NCBI Taxonomy" id="69004"/>
    <lineage>
        <taxon>Eukaryota</taxon>
        <taxon>Metazoa</taxon>
        <taxon>Ecdysozoa</taxon>
        <taxon>Arthropoda</taxon>
        <taxon>Hexapoda</taxon>
        <taxon>Insecta</taxon>
        <taxon>Pterygota</taxon>
        <taxon>Neoptera</taxon>
        <taxon>Endopterygota</taxon>
        <taxon>Diptera</taxon>
        <taxon>Nematocera</taxon>
        <taxon>Culicoidea</taxon>
        <taxon>Culicidae</taxon>
        <taxon>Anophelinae</taxon>
        <taxon>Anopheles</taxon>
    </lineage>
</organism>
<dbReference type="InterPro" id="IPR015943">
    <property type="entry name" value="WD40/YVTN_repeat-like_dom_sf"/>
</dbReference>
<dbReference type="SUPFAM" id="SSF50978">
    <property type="entry name" value="WD40 repeat-like"/>
    <property type="match status" value="1"/>
</dbReference>
<dbReference type="VEuPathDB" id="VectorBase:AFAF009851"/>
<proteinExistence type="predicted"/>
<keyword evidence="1" id="KW-0853">WD repeat</keyword>
<accession>A0A182QGS1</accession>
<evidence type="ECO:0000313" key="2">
    <source>
        <dbReference type="EnsemblMetazoa" id="AFAF009851-PA"/>
    </source>
</evidence>
<dbReference type="InterPro" id="IPR051859">
    <property type="entry name" value="DCAF"/>
</dbReference>
<dbReference type="InterPro" id="IPR001680">
    <property type="entry name" value="WD40_rpt"/>
</dbReference>
<evidence type="ECO:0000256" key="1">
    <source>
        <dbReference type="PROSITE-ProRule" id="PRU00221"/>
    </source>
</evidence>
<dbReference type="PANTHER" id="PTHR19847">
    <property type="entry name" value="DDB1- AND CUL4-ASSOCIATED FACTOR 11"/>
    <property type="match status" value="1"/>
</dbReference>
<dbReference type="AlphaFoldDB" id="A0A182QGS1"/>
<dbReference type="STRING" id="69004.A0A182QGS1"/>
<reference evidence="2" key="2">
    <citation type="submission" date="2020-05" db="UniProtKB">
        <authorList>
            <consortium name="EnsemblMetazoa"/>
        </authorList>
    </citation>
    <scope>IDENTIFICATION</scope>
    <source>
        <strain evidence="2">FAR1</strain>
    </source>
</reference>
<dbReference type="Proteomes" id="UP000075886">
    <property type="component" value="Unassembled WGS sequence"/>
</dbReference>
<dbReference type="Gene3D" id="2.130.10.10">
    <property type="entry name" value="YVTN repeat-like/Quinoprotein amine dehydrogenase"/>
    <property type="match status" value="2"/>
</dbReference>
<dbReference type="GO" id="GO:0080008">
    <property type="term" value="C:Cul4-RING E3 ubiquitin ligase complex"/>
    <property type="evidence" value="ECO:0007669"/>
    <property type="project" value="TreeGrafter"/>
</dbReference>
<keyword evidence="3" id="KW-1185">Reference proteome</keyword>
<sequence length="528" mass="58909">MGNIVQRSRILENMSNLDGDDDGAGAPGFDVLPDPLFNDFQLQDEDENAPENEFASILRHLIRSGEIMVLNYESFLQHPLPVIRKKPKLDKLKQNDIYHSTKSASGQQEGMSIEGPHAAAGTGSFSLMNMVMARQQGFGKRKGPFMQSDLCKLTNHFRPNARTETVYSGETKVFCGKFTSNGDRFVTASQDTLIRVFDSSRGQYKQLRTLKTKHVSWSILDFDFSPDGSSFVYSTWADALFIASLDRDMPDDIHCLYLGPNNLNKLGVFTVCYSSCGKHILCGANDGSLYVYNLEANRRALMAPVARGNTDVNTVGFVDELSNIFFSGSDDGIIKLWDRRCLNESNPEDVGRLTGHIDGITYIDSRNDGRYIISNSKDQSIKLWDLRKMSPSNAAADFVQIKWDYRWDEVPRRYFNPSKPLRGDTSIMTYRGHKVQKSLIHAKFSPASTTGQRFIYTGCGTGRLIIYDVLTGSIVEAIEGHQDIVRDVAWHPHRTEILTSSVMGLQRTPAHLLQSDRAPGASGTDAGA</sequence>
<dbReference type="EMBL" id="AXCN02000604">
    <property type="status" value="NOT_ANNOTATED_CDS"/>
    <property type="molecule type" value="Genomic_DNA"/>
</dbReference>
<feature type="repeat" description="WD" evidence="1">
    <location>
        <begin position="305"/>
        <end position="338"/>
    </location>
</feature>
<evidence type="ECO:0000313" key="3">
    <source>
        <dbReference type="Proteomes" id="UP000075886"/>
    </source>
</evidence>
<dbReference type="GO" id="GO:0043161">
    <property type="term" value="P:proteasome-mediated ubiquitin-dependent protein catabolic process"/>
    <property type="evidence" value="ECO:0007669"/>
    <property type="project" value="TreeGrafter"/>
</dbReference>
<name>A0A182QGS1_9DIPT</name>
<dbReference type="PANTHER" id="PTHR19847:SF7">
    <property type="entry name" value="DDB1- AND CUL4-ASSOCIATED FACTOR 11"/>
    <property type="match status" value="1"/>
</dbReference>
<dbReference type="Pfam" id="PF00400">
    <property type="entry name" value="WD40"/>
    <property type="match status" value="5"/>
</dbReference>
<dbReference type="SMART" id="SM00320">
    <property type="entry name" value="WD40"/>
    <property type="match status" value="7"/>
</dbReference>
<dbReference type="InterPro" id="IPR036322">
    <property type="entry name" value="WD40_repeat_dom_sf"/>
</dbReference>
<dbReference type="PROSITE" id="PS50082">
    <property type="entry name" value="WD_REPEATS_2"/>
    <property type="match status" value="2"/>
</dbReference>
<dbReference type="PROSITE" id="PS50294">
    <property type="entry name" value="WD_REPEATS_REGION"/>
    <property type="match status" value="1"/>
</dbReference>
<feature type="repeat" description="WD" evidence="1">
    <location>
        <begin position="353"/>
        <end position="394"/>
    </location>
</feature>
<protein>
    <submittedName>
        <fullName evidence="2">Uncharacterized protein</fullName>
    </submittedName>
</protein>
<reference evidence="3" key="1">
    <citation type="submission" date="2014-01" db="EMBL/GenBank/DDBJ databases">
        <title>The Genome Sequence of Anopheles farauti FAR1 (V2).</title>
        <authorList>
            <consortium name="The Broad Institute Genomics Platform"/>
            <person name="Neafsey D.E."/>
            <person name="Besansky N."/>
            <person name="Howell P."/>
            <person name="Walton C."/>
            <person name="Young S.K."/>
            <person name="Zeng Q."/>
            <person name="Gargeya S."/>
            <person name="Fitzgerald M."/>
            <person name="Haas B."/>
            <person name="Abouelleil A."/>
            <person name="Allen A.W."/>
            <person name="Alvarado L."/>
            <person name="Arachchi H.M."/>
            <person name="Berlin A.M."/>
            <person name="Chapman S.B."/>
            <person name="Gainer-Dewar J."/>
            <person name="Goldberg J."/>
            <person name="Griggs A."/>
            <person name="Gujja S."/>
            <person name="Hansen M."/>
            <person name="Howarth C."/>
            <person name="Imamovic A."/>
            <person name="Ireland A."/>
            <person name="Larimer J."/>
            <person name="McCowan C."/>
            <person name="Murphy C."/>
            <person name="Pearson M."/>
            <person name="Poon T.W."/>
            <person name="Priest M."/>
            <person name="Roberts A."/>
            <person name="Saif S."/>
            <person name="Shea T."/>
            <person name="Sisk P."/>
            <person name="Sykes S."/>
            <person name="Wortman J."/>
            <person name="Nusbaum C."/>
            <person name="Birren B."/>
        </authorList>
    </citation>
    <scope>NUCLEOTIDE SEQUENCE [LARGE SCALE GENOMIC DNA]</scope>
    <source>
        <strain evidence="3">FAR1</strain>
    </source>
</reference>
<dbReference type="EnsemblMetazoa" id="AFAF009851-RA">
    <property type="protein sequence ID" value="AFAF009851-PA"/>
    <property type="gene ID" value="AFAF009851"/>
</dbReference>